<name>A0A8J6NFA4_9BACT</name>
<dbReference type="EMBL" id="JACNJZ010000101">
    <property type="protein sequence ID" value="MBC8317739.1"/>
    <property type="molecule type" value="Genomic_DNA"/>
</dbReference>
<evidence type="ECO:0000313" key="3">
    <source>
        <dbReference type="Proteomes" id="UP000614424"/>
    </source>
</evidence>
<comment type="caution">
    <text evidence="2">The sequence shown here is derived from an EMBL/GenBank/DDBJ whole genome shotgun (WGS) entry which is preliminary data.</text>
</comment>
<evidence type="ECO:0000256" key="1">
    <source>
        <dbReference type="SAM" id="MobiDB-lite"/>
    </source>
</evidence>
<organism evidence="2 3">
    <name type="scientific">Candidatus Desulfobia pelagia</name>
    <dbReference type="NCBI Taxonomy" id="2841692"/>
    <lineage>
        <taxon>Bacteria</taxon>
        <taxon>Pseudomonadati</taxon>
        <taxon>Thermodesulfobacteriota</taxon>
        <taxon>Desulfobulbia</taxon>
        <taxon>Desulfobulbales</taxon>
        <taxon>Desulfobulbaceae</taxon>
        <taxon>Candidatus Desulfobia</taxon>
    </lineage>
</organism>
<accession>A0A8J6NFA4</accession>
<proteinExistence type="predicted"/>
<gene>
    <name evidence="2" type="ORF">H8E41_07510</name>
</gene>
<dbReference type="AlphaFoldDB" id="A0A8J6NFA4"/>
<protein>
    <submittedName>
        <fullName evidence="2">Uncharacterized protein</fullName>
    </submittedName>
</protein>
<dbReference type="Proteomes" id="UP000614424">
    <property type="component" value="Unassembled WGS sequence"/>
</dbReference>
<reference evidence="2 3" key="1">
    <citation type="submission" date="2020-08" db="EMBL/GenBank/DDBJ databases">
        <title>Bridging the membrane lipid divide: bacteria of the FCB group superphylum have the potential to synthesize archaeal ether lipids.</title>
        <authorList>
            <person name="Villanueva L."/>
            <person name="Von Meijenfeldt F.A.B."/>
            <person name="Westbye A.B."/>
            <person name="Yadav S."/>
            <person name="Hopmans E.C."/>
            <person name="Dutilh B.E."/>
            <person name="Sinninghe Damste J.S."/>
        </authorList>
    </citation>
    <scope>NUCLEOTIDE SEQUENCE [LARGE SCALE GENOMIC DNA]</scope>
    <source>
        <strain evidence="2">NIOZ-UU47</strain>
    </source>
</reference>
<evidence type="ECO:0000313" key="2">
    <source>
        <dbReference type="EMBL" id="MBC8317739.1"/>
    </source>
</evidence>
<sequence>MGGDAAKKVPGKEHRLLFPDGHSEPKTGCYYDEEEDVYICSYNAPVKVDKNTKMMHKGGEPAFKKIPKAQHKAHDAGLPCYYDEEEAVYFCAHAE</sequence>
<feature type="region of interest" description="Disordered" evidence="1">
    <location>
        <begin position="1"/>
        <end position="20"/>
    </location>
</feature>